<protein>
    <submittedName>
        <fullName evidence="1">Uncharacterized protein</fullName>
    </submittedName>
</protein>
<dbReference type="Proteomes" id="UP001140076">
    <property type="component" value="Unassembled WGS sequence"/>
</dbReference>
<sequence>MTSPTTTPQDAAELAERLLHGPDPELERAVTILAHPEGSGPVERREALLPRYDAIVARVGPPTLLGGTGHGPSVRWHTAERTLLLAGDSSAATLSVHDAQGLARREFWDFDSGRPMPYTWQLDRGGPGKDPGWTFNGHSADYTWDEAEESLTLLLSSWAEHMPVQAPGDWVGFRLRISRDWKRDMVVGVSPTATGYEFHAGIYDLDHEQTPEHAEHMRARGWRELDEHRWWRVNIPETDPGAAAELSRVVISDVRARRSTCPAEVHAWDISAGDNGRLWVPGLGFEVHPRRGEHY</sequence>
<evidence type="ECO:0000313" key="2">
    <source>
        <dbReference type="Proteomes" id="UP001140076"/>
    </source>
</evidence>
<comment type="caution">
    <text evidence="1">The sequence shown here is derived from an EMBL/GenBank/DDBJ whole genome shotgun (WGS) entry which is preliminary data.</text>
</comment>
<dbReference type="RefSeq" id="WP_270071512.1">
    <property type="nucleotide sequence ID" value="NZ_JAJAQC010000009.1"/>
</dbReference>
<dbReference type="AlphaFoldDB" id="A0A9X3SCZ4"/>
<proteinExistence type="predicted"/>
<keyword evidence="2" id="KW-1185">Reference proteome</keyword>
<dbReference type="EMBL" id="JAJAQC010000009">
    <property type="protein sequence ID" value="MDA0564223.1"/>
    <property type="molecule type" value="Genomic_DNA"/>
</dbReference>
<reference evidence="1" key="1">
    <citation type="submission" date="2021-10" db="EMBL/GenBank/DDBJ databases">
        <title>Streptomonospora sp. nov., isolated from mangrove soil.</title>
        <authorList>
            <person name="Chen X."/>
            <person name="Ge X."/>
            <person name="Liu W."/>
        </authorList>
    </citation>
    <scope>NUCLEOTIDE SEQUENCE</scope>
    <source>
        <strain evidence="1">S1-112</strain>
    </source>
</reference>
<name>A0A9X3SCZ4_9ACTN</name>
<organism evidence="1 2">
    <name type="scientific">Streptomonospora mangrovi</name>
    <dbReference type="NCBI Taxonomy" id="2883123"/>
    <lineage>
        <taxon>Bacteria</taxon>
        <taxon>Bacillati</taxon>
        <taxon>Actinomycetota</taxon>
        <taxon>Actinomycetes</taxon>
        <taxon>Streptosporangiales</taxon>
        <taxon>Nocardiopsidaceae</taxon>
        <taxon>Streptomonospora</taxon>
    </lineage>
</organism>
<evidence type="ECO:0000313" key="1">
    <source>
        <dbReference type="EMBL" id="MDA0564223.1"/>
    </source>
</evidence>
<gene>
    <name evidence="1" type="ORF">LG943_07780</name>
</gene>
<accession>A0A9X3SCZ4</accession>